<sequence>MSLKHVNELLEQMDQPGVSGETIKTYLHSISPSAHVEVLTIQGNEGSTDFVRVLVPGVNGKSSGGTAPTLGVIGRLGGIGARPEMTGFVSDGDGALASMSAAAKLLDMKEKGDHLTGDVWLTTHICPDAPTLPHEPVPFMDSPVDITTMNDYEVMPEMDAILAIDTTKGNLVVNHKGFAITPTIKEGYILKMSNDLLQVYTQTAGILPVTLPITMQDITPYGNDVYHVNSIVQPCTATTSPVVGVAITAQTAVAGCATGATHPVDVEQTVRFSIEVGKRFGQGQCAFYDVDEFARMENLYGKMTHLQTLGKTAEVS</sequence>
<organism evidence="1 2">
    <name type="scientific">Aureibacillus halotolerans</name>
    <dbReference type="NCBI Taxonomy" id="1508390"/>
    <lineage>
        <taxon>Bacteria</taxon>
        <taxon>Bacillati</taxon>
        <taxon>Bacillota</taxon>
        <taxon>Bacilli</taxon>
        <taxon>Bacillales</taxon>
        <taxon>Bacillaceae</taxon>
        <taxon>Aureibacillus</taxon>
    </lineage>
</organism>
<dbReference type="EMBL" id="SNYJ01000017">
    <property type="protein sequence ID" value="TDQ36542.1"/>
    <property type="molecule type" value="Genomic_DNA"/>
</dbReference>
<accession>A0A4R6TV61</accession>
<gene>
    <name evidence="1" type="ORF">EV213_1176</name>
</gene>
<dbReference type="OrthoDB" id="9782903at2"/>
<evidence type="ECO:0000313" key="2">
    <source>
        <dbReference type="Proteomes" id="UP000295632"/>
    </source>
</evidence>
<protein>
    <submittedName>
        <fullName evidence="1">Uncharacterized protein DUF1177</fullName>
    </submittedName>
</protein>
<dbReference type="AlphaFoldDB" id="A0A4R6TV61"/>
<dbReference type="RefSeq" id="WP_133581584.1">
    <property type="nucleotide sequence ID" value="NZ_SNYJ01000017.1"/>
</dbReference>
<name>A0A4R6TV61_9BACI</name>
<dbReference type="InterPro" id="IPR009561">
    <property type="entry name" value="DUF1177"/>
</dbReference>
<dbReference type="Pfam" id="PF06675">
    <property type="entry name" value="DUF1177"/>
    <property type="match status" value="1"/>
</dbReference>
<reference evidence="1 2" key="1">
    <citation type="submission" date="2019-03" db="EMBL/GenBank/DDBJ databases">
        <title>Genomic Encyclopedia of Type Strains, Phase IV (KMG-IV): sequencing the most valuable type-strain genomes for metagenomic binning, comparative biology and taxonomic classification.</title>
        <authorList>
            <person name="Goeker M."/>
        </authorList>
    </citation>
    <scope>NUCLEOTIDE SEQUENCE [LARGE SCALE GENOMIC DNA]</scope>
    <source>
        <strain evidence="1 2">DSM 28697</strain>
    </source>
</reference>
<dbReference type="Proteomes" id="UP000295632">
    <property type="component" value="Unassembled WGS sequence"/>
</dbReference>
<proteinExistence type="predicted"/>
<comment type="caution">
    <text evidence="1">The sequence shown here is derived from an EMBL/GenBank/DDBJ whole genome shotgun (WGS) entry which is preliminary data.</text>
</comment>
<evidence type="ECO:0000313" key="1">
    <source>
        <dbReference type="EMBL" id="TDQ36542.1"/>
    </source>
</evidence>
<keyword evidence="2" id="KW-1185">Reference proteome</keyword>